<organism evidence="5 6">
    <name type="scientific">Saccharothrix variisporea</name>
    <dbReference type="NCBI Taxonomy" id="543527"/>
    <lineage>
        <taxon>Bacteria</taxon>
        <taxon>Bacillati</taxon>
        <taxon>Actinomycetota</taxon>
        <taxon>Actinomycetes</taxon>
        <taxon>Pseudonocardiales</taxon>
        <taxon>Pseudonocardiaceae</taxon>
        <taxon>Saccharothrix</taxon>
    </lineage>
</organism>
<dbReference type="PANTHER" id="PTHR43283:SF11">
    <property type="entry name" value="BETA-LACTAMASE-RELATED DOMAIN-CONTAINING PROTEIN"/>
    <property type="match status" value="1"/>
</dbReference>
<dbReference type="PANTHER" id="PTHR43283">
    <property type="entry name" value="BETA-LACTAMASE-RELATED"/>
    <property type="match status" value="1"/>
</dbReference>
<dbReference type="Pfam" id="PF00144">
    <property type="entry name" value="Beta-lactamase"/>
    <property type="match status" value="1"/>
</dbReference>
<dbReference type="InterPro" id="IPR001466">
    <property type="entry name" value="Beta-lactam-related"/>
</dbReference>
<feature type="chain" id="PRO_5019817670" evidence="3">
    <location>
        <begin position="24"/>
        <end position="575"/>
    </location>
</feature>
<accession>A0A495XI14</accession>
<sequence>MRTLLTALLAVALAAAPLATAHADPADDQATNDQAVDDRTFDDAAVDAQGLRGRFDVPRHGWANDVLRSGTPERVGLDPAPIRAALDQVERYTTPDATGHPLFSGAVTLLAHDGVVVTHETAGWAVRYADAAGTELPEAGRVPMTPDTIFDLASISKLFTSIVVMRLHERGAFELDAPVARYLPEFGVNGKDVITVRQLLTHTSGLEPWLPLWSRYPDIPSRVKAVMDVAPKNKPGTVYTYSDLNLITLGVLAERLSGEKLDVLVREGITDPLGLVDTGYNPPAAKLDRIAATEFQTGRGLVRGVVHDENAWSLGGVAGHAGVFSTARELATLGQTILDGGRYGSARILRPDTVRLMLTDFNPGFPGNAHGLGFELDQRWYMGALTSPKTAGHTGFTGTSLVLDPLSNSIAVLLTNRVHPTRNWGSINPARRVVANGLAQALAVQPRRGPTSWTPTTTGGTLTTPDLRTSGGRHTVSFSAFVDLDPSDKVVLESSNDGTSWSDLKTLTGYGDRRWQRVELETTPAKLYRWRYVKGSGYGGRGAFVDAIRIADDRGLLVDGEQDGLRAEGWRSANR</sequence>
<dbReference type="GO" id="GO:0016787">
    <property type="term" value="F:hydrolase activity"/>
    <property type="evidence" value="ECO:0007669"/>
    <property type="project" value="UniProtKB-KW"/>
</dbReference>
<dbReference type="EMBL" id="RBXR01000001">
    <property type="protein sequence ID" value="RKT71238.1"/>
    <property type="molecule type" value="Genomic_DNA"/>
</dbReference>
<dbReference type="SUPFAM" id="SSF56601">
    <property type="entry name" value="beta-lactamase/transpeptidase-like"/>
    <property type="match status" value="1"/>
</dbReference>
<evidence type="ECO:0000256" key="1">
    <source>
        <dbReference type="ARBA" id="ARBA00022801"/>
    </source>
</evidence>
<name>A0A495XI14_9PSEU</name>
<dbReference type="Gene3D" id="3.40.710.10">
    <property type="entry name" value="DD-peptidase/beta-lactamase superfamily"/>
    <property type="match status" value="1"/>
</dbReference>
<proteinExistence type="predicted"/>
<dbReference type="OrthoDB" id="9809635at2"/>
<feature type="region of interest" description="Disordered" evidence="2">
    <location>
        <begin position="445"/>
        <end position="467"/>
    </location>
</feature>
<keyword evidence="6" id="KW-1185">Reference proteome</keyword>
<evidence type="ECO:0000256" key="2">
    <source>
        <dbReference type="SAM" id="MobiDB-lite"/>
    </source>
</evidence>
<dbReference type="InterPro" id="IPR050789">
    <property type="entry name" value="Diverse_Enzym_Activities"/>
</dbReference>
<keyword evidence="3" id="KW-0732">Signal</keyword>
<dbReference type="Proteomes" id="UP000272729">
    <property type="component" value="Unassembled WGS sequence"/>
</dbReference>
<reference evidence="5 6" key="1">
    <citation type="submission" date="2018-10" db="EMBL/GenBank/DDBJ databases">
        <title>Sequencing the genomes of 1000 actinobacteria strains.</title>
        <authorList>
            <person name="Klenk H.-P."/>
        </authorList>
    </citation>
    <scope>NUCLEOTIDE SEQUENCE [LARGE SCALE GENOMIC DNA]</scope>
    <source>
        <strain evidence="5 6">DSM 43911</strain>
    </source>
</reference>
<dbReference type="Gene3D" id="2.60.120.260">
    <property type="entry name" value="Galactose-binding domain-like"/>
    <property type="match status" value="1"/>
</dbReference>
<comment type="caution">
    <text evidence="5">The sequence shown here is derived from an EMBL/GenBank/DDBJ whole genome shotgun (WGS) entry which is preliminary data.</text>
</comment>
<evidence type="ECO:0000313" key="6">
    <source>
        <dbReference type="Proteomes" id="UP000272729"/>
    </source>
</evidence>
<dbReference type="AlphaFoldDB" id="A0A495XI14"/>
<gene>
    <name evidence="5" type="ORF">DFJ66_4520</name>
</gene>
<evidence type="ECO:0000313" key="5">
    <source>
        <dbReference type="EMBL" id="RKT71238.1"/>
    </source>
</evidence>
<evidence type="ECO:0000259" key="4">
    <source>
        <dbReference type="Pfam" id="PF00144"/>
    </source>
</evidence>
<protein>
    <submittedName>
        <fullName evidence="5">CubicO group peptidase (Beta-lactamase class C family)</fullName>
    </submittedName>
</protein>
<feature type="signal peptide" evidence="3">
    <location>
        <begin position="1"/>
        <end position="23"/>
    </location>
</feature>
<dbReference type="RefSeq" id="WP_121223588.1">
    <property type="nucleotide sequence ID" value="NZ_JBIUBA010000001.1"/>
</dbReference>
<keyword evidence="1" id="KW-0378">Hydrolase</keyword>
<evidence type="ECO:0000256" key="3">
    <source>
        <dbReference type="SAM" id="SignalP"/>
    </source>
</evidence>
<feature type="domain" description="Beta-lactamase-related" evidence="4">
    <location>
        <begin position="104"/>
        <end position="434"/>
    </location>
</feature>
<dbReference type="InterPro" id="IPR012338">
    <property type="entry name" value="Beta-lactam/transpept-like"/>
</dbReference>
<feature type="compositionally biased region" description="Low complexity" evidence="2">
    <location>
        <begin position="446"/>
        <end position="467"/>
    </location>
</feature>